<dbReference type="OMA" id="GYFYVMK"/>
<dbReference type="PANTHER" id="PTHR37846:SF1">
    <property type="entry name" value="DEACETYLASE-LIKE PROTEIN"/>
    <property type="match status" value="1"/>
</dbReference>
<keyword evidence="2" id="KW-0812">Transmembrane</keyword>
<evidence type="ECO:0000256" key="2">
    <source>
        <dbReference type="SAM" id="Phobius"/>
    </source>
</evidence>
<feature type="transmembrane region" description="Helical" evidence="2">
    <location>
        <begin position="212"/>
        <end position="235"/>
    </location>
</feature>
<dbReference type="STRING" id="1262450.S3CTJ2"/>
<keyword evidence="2" id="KW-1133">Transmembrane helix</keyword>
<evidence type="ECO:0000256" key="1">
    <source>
        <dbReference type="SAM" id="MobiDB-lite"/>
    </source>
</evidence>
<gene>
    <name evidence="4" type="ORF">F503_04863</name>
</gene>
<dbReference type="VEuPathDB" id="FungiDB:F503_04863"/>
<keyword evidence="2" id="KW-0472">Membrane</keyword>
<dbReference type="eggNOG" id="ENOG502S6U5">
    <property type="taxonomic scope" value="Eukaryota"/>
</dbReference>
<dbReference type="InterPro" id="IPR056136">
    <property type="entry name" value="DUF7719"/>
</dbReference>
<sequence length="243" mass="27376">MRKKTPKQKQEAASATDATGIRLQQPDRSGPKGKTLLQFADDRSLFDRADERQRQLNRERGLPEDTGIIKKKAKPEDDSDSESDDEDDDGPAVSPRAERILDTLLWCISLATLHFTLDVLVQNQYAVSLEWPVVIWRALLALGVFVPLFYNLHRHPLDPRLLFLRSPPVIQDRVRQALFFATSTLAGCYLIHITNNYGYIAVMEQAPPLGCLWVWSVIEMDLAWAVSSLAIAGAFMKLKGYGI</sequence>
<name>S3CTJ2_OPHP1</name>
<evidence type="ECO:0000259" key="3">
    <source>
        <dbReference type="Pfam" id="PF24841"/>
    </source>
</evidence>
<evidence type="ECO:0000313" key="4">
    <source>
        <dbReference type="EMBL" id="EPE04015.1"/>
    </source>
</evidence>
<dbReference type="AlphaFoldDB" id="S3CTJ2"/>
<reference evidence="4 5" key="1">
    <citation type="journal article" date="2013" name="BMC Genomics">
        <title>The genome and transcriptome of the pine saprophyte Ophiostoma piceae, and a comparison with the bark beetle-associated pine pathogen Grosmannia clavigera.</title>
        <authorList>
            <person name="Haridas S."/>
            <person name="Wang Y."/>
            <person name="Lim L."/>
            <person name="Massoumi Alamouti S."/>
            <person name="Jackman S."/>
            <person name="Docking R."/>
            <person name="Robertson G."/>
            <person name="Birol I."/>
            <person name="Bohlmann J."/>
            <person name="Breuil C."/>
        </authorList>
    </citation>
    <scope>NUCLEOTIDE SEQUENCE [LARGE SCALE GENOMIC DNA]</scope>
    <source>
        <strain evidence="4 5">UAMH 11346</strain>
    </source>
</reference>
<keyword evidence="5" id="KW-1185">Reference proteome</keyword>
<dbReference type="Pfam" id="PF24841">
    <property type="entry name" value="DUF7719"/>
    <property type="match status" value="1"/>
</dbReference>
<dbReference type="PANTHER" id="PTHR37846">
    <property type="entry name" value="YALI0B21296P"/>
    <property type="match status" value="1"/>
</dbReference>
<evidence type="ECO:0000313" key="5">
    <source>
        <dbReference type="Proteomes" id="UP000016923"/>
    </source>
</evidence>
<dbReference type="OrthoDB" id="5597489at2759"/>
<feature type="region of interest" description="Disordered" evidence="1">
    <location>
        <begin position="1"/>
        <end position="35"/>
    </location>
</feature>
<feature type="transmembrane region" description="Helical" evidence="2">
    <location>
        <begin position="133"/>
        <end position="153"/>
    </location>
</feature>
<feature type="domain" description="DUF7719" evidence="3">
    <location>
        <begin position="175"/>
        <end position="243"/>
    </location>
</feature>
<feature type="transmembrane region" description="Helical" evidence="2">
    <location>
        <begin position="174"/>
        <end position="192"/>
    </location>
</feature>
<feature type="compositionally biased region" description="Acidic residues" evidence="1">
    <location>
        <begin position="77"/>
        <end position="90"/>
    </location>
</feature>
<feature type="region of interest" description="Disordered" evidence="1">
    <location>
        <begin position="48"/>
        <end position="93"/>
    </location>
</feature>
<dbReference type="Proteomes" id="UP000016923">
    <property type="component" value="Unassembled WGS sequence"/>
</dbReference>
<protein>
    <recommendedName>
        <fullName evidence="3">DUF7719 domain-containing protein</fullName>
    </recommendedName>
</protein>
<organism evidence="4 5">
    <name type="scientific">Ophiostoma piceae (strain UAMH 11346)</name>
    <name type="common">Sap stain fungus</name>
    <dbReference type="NCBI Taxonomy" id="1262450"/>
    <lineage>
        <taxon>Eukaryota</taxon>
        <taxon>Fungi</taxon>
        <taxon>Dikarya</taxon>
        <taxon>Ascomycota</taxon>
        <taxon>Pezizomycotina</taxon>
        <taxon>Sordariomycetes</taxon>
        <taxon>Sordariomycetidae</taxon>
        <taxon>Ophiostomatales</taxon>
        <taxon>Ophiostomataceae</taxon>
        <taxon>Ophiostoma</taxon>
    </lineage>
</organism>
<feature type="compositionally biased region" description="Basic and acidic residues" evidence="1">
    <location>
        <begin position="48"/>
        <end position="63"/>
    </location>
</feature>
<dbReference type="HOGENOM" id="CLU_074873_0_0_1"/>
<proteinExistence type="predicted"/>
<accession>S3CTJ2</accession>
<dbReference type="EMBL" id="KE148163">
    <property type="protein sequence ID" value="EPE04015.1"/>
    <property type="molecule type" value="Genomic_DNA"/>
</dbReference>